<dbReference type="Proteomes" id="UP000232163">
    <property type="component" value="Unassembled WGS sequence"/>
</dbReference>
<dbReference type="RefSeq" id="WP_099998540.1">
    <property type="nucleotide sequence ID" value="NZ_CP017940.1"/>
</dbReference>
<name>A0A2N9W245_9HYPH</name>
<evidence type="ECO:0000313" key="10">
    <source>
        <dbReference type="EMBL" id="PIO45813.1"/>
    </source>
</evidence>
<evidence type="ECO:0000256" key="2">
    <source>
        <dbReference type="ARBA" id="ARBA00022475"/>
    </source>
</evidence>
<comment type="function">
    <text evidence="7">Part of the tripartite ATP-independent periplasmic (TRAP) transport system.</text>
</comment>
<dbReference type="GO" id="GO:0005886">
    <property type="term" value="C:plasma membrane"/>
    <property type="evidence" value="ECO:0007669"/>
    <property type="project" value="UniProtKB-SubCell"/>
</dbReference>
<feature type="transmembrane region" description="Helical" evidence="8">
    <location>
        <begin position="332"/>
        <end position="352"/>
    </location>
</feature>
<feature type="transmembrane region" description="Helical" evidence="8">
    <location>
        <begin position="553"/>
        <end position="574"/>
    </location>
</feature>
<dbReference type="PANTHER" id="PTHR33362">
    <property type="entry name" value="SIALIC ACID TRAP TRANSPORTER PERMEASE PROTEIN SIAT-RELATED"/>
    <property type="match status" value="1"/>
</dbReference>
<protein>
    <submittedName>
        <fullName evidence="10">C4-dicarboxylate ABC transporter</fullName>
    </submittedName>
</protein>
<sequence length="581" mass="63609">MSDPVLGLTMLMLIVVVIMMGFPTAFTLMGLGMFFGFYAFYNPAEHWIDNRIFDLMVQRTYGAMTNDVLISIPLFVLMGYVMERGALVDKMFYSIQLAFRRVPASLAVATLIVCTFWGIASGLVGAVVVLMGVIAFNPMLRAGYDVRLASGVITAGGTLGILIPPSVMIIVYAAVAGQSVVKLYAAAMFPGFFLAFLYLVYILAWATINPRIAPALTEEQTKVPVPAWMRSFQAVYSHNMLVGLFSALLAPSRAMALVTENGHLTYWKLFRNFFAALVPFALTTFVLLLVWWYVVIHPQASAELEAPSGLEQLGSPVLDAAPATPVGPATGFYVSFGLIAALAALILVRYYRNMNAERLEVVKLLTSSVMPLGILTAVVLAVILFGITTATESAAVGAAGAFLLAFQARTLNWKRTKEAVFLTAKTTAMVCWLFVGSALFSAVFAILGGQALLEQWVLSLDLSPIQFMILSQAIIFILGWPLEWTEIIIIFVPIFLPMLKHFNIDPVLWGVLVFVNLQAAFLSPPVAMSAFYLKGVSPPHVTLNQIFAGMMPYMLIVIVCMIIMYIWPGITLWLPNYLYGG</sequence>
<feature type="transmembrane region" description="Helical" evidence="8">
    <location>
        <begin position="103"/>
        <end position="136"/>
    </location>
</feature>
<feature type="transmembrane region" description="Helical" evidence="8">
    <location>
        <begin position="12"/>
        <end position="41"/>
    </location>
</feature>
<dbReference type="OrthoDB" id="7339120at2"/>
<keyword evidence="6 8" id="KW-0472">Membrane</keyword>
<feature type="transmembrane region" description="Helical" evidence="8">
    <location>
        <begin position="473"/>
        <end position="496"/>
    </location>
</feature>
<keyword evidence="3 7" id="KW-0997">Cell inner membrane</keyword>
<evidence type="ECO:0000256" key="4">
    <source>
        <dbReference type="ARBA" id="ARBA00022692"/>
    </source>
</evidence>
<evidence type="ECO:0000256" key="7">
    <source>
        <dbReference type="RuleBase" id="RU369079"/>
    </source>
</evidence>
<feature type="transmembrane region" description="Helical" evidence="8">
    <location>
        <begin position="364"/>
        <end position="387"/>
    </location>
</feature>
<feature type="transmembrane region" description="Helical" evidence="8">
    <location>
        <begin position="187"/>
        <end position="208"/>
    </location>
</feature>
<accession>A0A2N9W245</accession>
<feature type="transmembrane region" description="Helical" evidence="8">
    <location>
        <begin position="432"/>
        <end position="453"/>
    </location>
</feature>
<feature type="domain" description="TRAP C4-dicarboxylate transport system permease DctM subunit" evidence="9">
    <location>
        <begin position="11"/>
        <end position="287"/>
    </location>
</feature>
<feature type="transmembrane region" description="Helical" evidence="8">
    <location>
        <begin position="393"/>
        <end position="411"/>
    </location>
</feature>
<dbReference type="KEGG" id="pht:BLM14_05900"/>
<dbReference type="EMBL" id="MZMT01000014">
    <property type="protein sequence ID" value="PIO45813.1"/>
    <property type="molecule type" value="Genomic_DNA"/>
</dbReference>
<gene>
    <name evidence="10" type="ORF">B5P45_04530</name>
</gene>
<dbReference type="InterPro" id="IPR010656">
    <property type="entry name" value="DctM"/>
</dbReference>
<feature type="transmembrane region" description="Helical" evidence="8">
    <location>
        <begin position="148"/>
        <end position="175"/>
    </location>
</feature>
<feature type="domain" description="TRAP C4-dicarboxylate transport system permease DctM subunit" evidence="9">
    <location>
        <begin position="329"/>
        <end position="569"/>
    </location>
</feature>
<feature type="transmembrane region" description="Helical" evidence="8">
    <location>
        <begin position="272"/>
        <end position="294"/>
    </location>
</feature>
<keyword evidence="11" id="KW-1185">Reference proteome</keyword>
<keyword evidence="2" id="KW-1003">Cell membrane</keyword>
<evidence type="ECO:0000256" key="8">
    <source>
        <dbReference type="SAM" id="Phobius"/>
    </source>
</evidence>
<keyword evidence="5 8" id="KW-1133">Transmembrane helix</keyword>
<feature type="transmembrane region" description="Helical" evidence="8">
    <location>
        <begin position="508"/>
        <end position="533"/>
    </location>
</feature>
<organism evidence="10 11">
    <name type="scientific">Phyllobacterium zundukense</name>
    <dbReference type="NCBI Taxonomy" id="1867719"/>
    <lineage>
        <taxon>Bacteria</taxon>
        <taxon>Pseudomonadati</taxon>
        <taxon>Pseudomonadota</taxon>
        <taxon>Alphaproteobacteria</taxon>
        <taxon>Hyphomicrobiales</taxon>
        <taxon>Phyllobacteriaceae</taxon>
        <taxon>Phyllobacterium</taxon>
    </lineage>
</organism>
<reference evidence="10 11" key="1">
    <citation type="journal article" date="2017" name="Int J Environ Stud">
        <title>Does the Miocene-Pliocene relict legume Oxytropis triphylla form nitrogen-fixing nodules with a combination of bacterial strains?</title>
        <authorList>
            <person name="Safronova V."/>
            <person name="Belimov A."/>
            <person name="Sazanova A."/>
            <person name="Kuznetsova I."/>
            <person name="Popova J."/>
            <person name="Andronov E."/>
            <person name="Verkhozina A."/>
            <person name="Tikhonovich I."/>
        </authorList>
    </citation>
    <scope>NUCLEOTIDE SEQUENCE [LARGE SCALE GENOMIC DNA]</scope>
    <source>
        <strain evidence="10 11">Tri-38</strain>
    </source>
</reference>
<evidence type="ECO:0000313" key="11">
    <source>
        <dbReference type="Proteomes" id="UP000232163"/>
    </source>
</evidence>
<proteinExistence type="predicted"/>
<comment type="subcellular location">
    <subcellularLocation>
        <location evidence="1 7">Cell inner membrane</location>
        <topology evidence="1 7">Multi-pass membrane protein</topology>
    </subcellularLocation>
</comment>
<dbReference type="Pfam" id="PF06808">
    <property type="entry name" value="DctM"/>
    <property type="match status" value="2"/>
</dbReference>
<evidence type="ECO:0000256" key="3">
    <source>
        <dbReference type="ARBA" id="ARBA00022519"/>
    </source>
</evidence>
<dbReference type="InterPro" id="IPR004681">
    <property type="entry name" value="TRAP_DctM"/>
</dbReference>
<dbReference type="PANTHER" id="PTHR33362:SF7">
    <property type="entry name" value="SLL1103 PROTEIN"/>
    <property type="match status" value="1"/>
</dbReference>
<comment type="caution">
    <text evidence="10">The sequence shown here is derived from an EMBL/GenBank/DDBJ whole genome shotgun (WGS) entry which is preliminary data.</text>
</comment>
<evidence type="ECO:0000256" key="5">
    <source>
        <dbReference type="ARBA" id="ARBA00022989"/>
    </source>
</evidence>
<keyword evidence="4 8" id="KW-0812">Transmembrane</keyword>
<evidence type="ECO:0000259" key="9">
    <source>
        <dbReference type="Pfam" id="PF06808"/>
    </source>
</evidence>
<keyword evidence="7" id="KW-0813">Transport</keyword>
<evidence type="ECO:0000256" key="6">
    <source>
        <dbReference type="ARBA" id="ARBA00023136"/>
    </source>
</evidence>
<evidence type="ECO:0000256" key="1">
    <source>
        <dbReference type="ARBA" id="ARBA00004429"/>
    </source>
</evidence>
<dbReference type="GO" id="GO:0022857">
    <property type="term" value="F:transmembrane transporter activity"/>
    <property type="evidence" value="ECO:0007669"/>
    <property type="project" value="UniProtKB-UniRule"/>
</dbReference>
<feature type="transmembrane region" description="Helical" evidence="8">
    <location>
        <begin position="61"/>
        <end position="82"/>
    </location>
</feature>
<dbReference type="AlphaFoldDB" id="A0A2N9W245"/>